<dbReference type="SUPFAM" id="SSF52794">
    <property type="entry name" value="PTS system IIB component-like"/>
    <property type="match status" value="1"/>
</dbReference>
<dbReference type="InterPro" id="IPR036634">
    <property type="entry name" value="PRD_sf"/>
</dbReference>
<dbReference type="InterPro" id="IPR036095">
    <property type="entry name" value="PTS_EIIB-like_sf"/>
</dbReference>
<dbReference type="Gene3D" id="3.40.930.10">
    <property type="entry name" value="Mannitol-specific EII, Chain A"/>
    <property type="match status" value="1"/>
</dbReference>
<dbReference type="GO" id="GO:0006355">
    <property type="term" value="P:regulation of DNA-templated transcription"/>
    <property type="evidence" value="ECO:0007669"/>
    <property type="project" value="InterPro"/>
</dbReference>
<protein>
    <recommendedName>
        <fullName evidence="8">BglG family transcriptional antiterminator</fullName>
    </recommendedName>
</protein>
<name>R3W1W0_9ENTE</name>
<dbReference type="InterPro" id="IPR013011">
    <property type="entry name" value="PTS_EIIB_2"/>
</dbReference>
<dbReference type="PROSITE" id="PS51372">
    <property type="entry name" value="PRD_2"/>
    <property type="match status" value="1"/>
</dbReference>
<dbReference type="PROSITE" id="PS51094">
    <property type="entry name" value="PTS_EIIA_TYPE_2"/>
    <property type="match status" value="1"/>
</dbReference>
<sequence>MLDERSRMLIEKLVERSTVETSVIMSDKQITRRQLEYSIEKLNLFLEENKQPIITYDDSMISLDKKSREFFITIMLSNEFTEDYIFSSEERKKYIFFMLFYYSDNYLSQQHFLSELKIGKTTFSSDLRKLEAELFTEGITIRYTRKDGYSLIGDEMNIRYHLMRMIIIDFSTNTNRILYDHFFLENQVRLLDKFEHFLDEQMEKYNIRLVENRKAEFMATFLLLVPRLDREIEEFYEKYNFSMFLEMDEYFFATALLDEFSVNNKYAAHYICAWILGISVGNPEKETKDHSIILELVERITHRFEILSGIRFKNREIVIQRLFNHFRPTYYRLFFKLPIVNPLSVKIKMEYKDLYEIVNETLKPITALFEYTIPEEEIAFLTIHFAAMISEYDEVSVKQKVALIVCPNGIGSSSIVYTELKATFPEFIFIGPVETNAVANMASSYDVIFTTVPNVRLFALKRPVYVVSPIMNTEEKYDLIRDVYTEVGSLTFRLPSVPGILSIVEKHAEIQDSFALEKELYSYLIESDASVRQVTEEGPSLWETIDVDCIQLKLHVQNWEEAIYMAAAPMVNKGIILREYVDKIIQTVKREGAYMLITKHVALPHARPSDGALKLGLGITTLKKPISFEGAETNPVKYIFTLSAIDNTKHINAISKLVQLIDKKEFFSVLDKSTDSRQILDYIKAHS</sequence>
<evidence type="ECO:0008006" key="8">
    <source>
        <dbReference type="Google" id="ProtNLM"/>
    </source>
</evidence>
<gene>
    <name evidence="6" type="ORF">UC3_03217</name>
</gene>
<dbReference type="SUPFAM" id="SSF55804">
    <property type="entry name" value="Phoshotransferase/anion transport protein"/>
    <property type="match status" value="1"/>
</dbReference>
<dbReference type="STRING" id="154621.RV11_GL002825"/>
<evidence type="ECO:0000313" key="6">
    <source>
        <dbReference type="EMBL" id="EOL41652.1"/>
    </source>
</evidence>
<dbReference type="PANTHER" id="PTHR30185:SF9">
    <property type="entry name" value="MANNITOL-SPECIFIC PHOSPHOTRANSFERASE ENZYME IIA COMPONENT"/>
    <property type="match status" value="1"/>
</dbReference>
<dbReference type="eggNOG" id="COG1762">
    <property type="taxonomic scope" value="Bacteria"/>
</dbReference>
<feature type="domain" description="PRD" evidence="5">
    <location>
        <begin position="288"/>
        <end position="395"/>
    </location>
</feature>
<dbReference type="OrthoDB" id="369398at2"/>
<dbReference type="InterPro" id="IPR050661">
    <property type="entry name" value="BglG_antiterminators"/>
</dbReference>
<comment type="caution">
    <text evidence="6">The sequence shown here is derived from an EMBL/GenBank/DDBJ whole genome shotgun (WGS) entry which is preliminary data.</text>
</comment>
<keyword evidence="1" id="KW-0808">Transferase</keyword>
<dbReference type="GO" id="GO:0009401">
    <property type="term" value="P:phosphoenolpyruvate-dependent sugar phosphotransferase system"/>
    <property type="evidence" value="ECO:0007669"/>
    <property type="project" value="InterPro"/>
</dbReference>
<dbReference type="CDD" id="cd05568">
    <property type="entry name" value="PTS_IIB_bgl_like"/>
    <property type="match status" value="1"/>
</dbReference>
<dbReference type="InterPro" id="IPR011608">
    <property type="entry name" value="PRD"/>
</dbReference>
<dbReference type="SUPFAM" id="SSF63520">
    <property type="entry name" value="PTS-regulatory domain, PRD"/>
    <property type="match status" value="1"/>
</dbReference>
<evidence type="ECO:0000313" key="7">
    <source>
        <dbReference type="Proteomes" id="UP000013785"/>
    </source>
</evidence>
<dbReference type="HOGENOM" id="CLU_013442_1_0_9"/>
<dbReference type="EMBL" id="AJAT01000018">
    <property type="protein sequence ID" value="EOL41652.1"/>
    <property type="molecule type" value="Genomic_DNA"/>
</dbReference>
<dbReference type="InterPro" id="IPR002178">
    <property type="entry name" value="PTS_EIIA_type-2_dom"/>
</dbReference>
<dbReference type="Pfam" id="PF00359">
    <property type="entry name" value="PTS_EIIA_2"/>
    <property type="match status" value="1"/>
</dbReference>
<dbReference type="AlphaFoldDB" id="R3W1W0"/>
<dbReference type="GO" id="GO:0008982">
    <property type="term" value="F:protein-N(PI)-phosphohistidine-sugar phosphotransferase activity"/>
    <property type="evidence" value="ECO:0007669"/>
    <property type="project" value="InterPro"/>
</dbReference>
<dbReference type="Pfam" id="PF00874">
    <property type="entry name" value="PRD"/>
    <property type="match status" value="1"/>
</dbReference>
<feature type="domain" description="PTS EIIA type-2" evidence="3">
    <location>
        <begin position="543"/>
        <end position="686"/>
    </location>
</feature>
<dbReference type="Gene3D" id="3.40.50.2300">
    <property type="match status" value="1"/>
</dbReference>
<dbReference type="InterPro" id="IPR016152">
    <property type="entry name" value="PTrfase/Anion_transptr"/>
</dbReference>
<dbReference type="PANTHER" id="PTHR30185">
    <property type="entry name" value="CRYPTIC BETA-GLUCOSIDE BGL OPERON ANTITERMINATOR"/>
    <property type="match status" value="1"/>
</dbReference>
<feature type="domain" description="PTS EIIB type-2" evidence="4">
    <location>
        <begin position="400"/>
        <end position="491"/>
    </location>
</feature>
<proteinExistence type="predicted"/>
<keyword evidence="7" id="KW-1185">Reference proteome</keyword>
<evidence type="ECO:0000256" key="1">
    <source>
        <dbReference type="ARBA" id="ARBA00022679"/>
    </source>
</evidence>
<dbReference type="Proteomes" id="UP000013785">
    <property type="component" value="Unassembled WGS sequence"/>
</dbReference>
<evidence type="ECO:0000259" key="5">
    <source>
        <dbReference type="PROSITE" id="PS51372"/>
    </source>
</evidence>
<dbReference type="Gene3D" id="1.10.1790.10">
    <property type="entry name" value="PRD domain"/>
    <property type="match status" value="1"/>
</dbReference>
<accession>R3W1W0</accession>
<dbReference type="RefSeq" id="WP_010769848.1">
    <property type="nucleotide sequence ID" value="NZ_ASWE01000001.1"/>
</dbReference>
<keyword evidence="2" id="KW-0677">Repeat</keyword>
<dbReference type="PATRIC" id="fig|1158610.3.peg.3205"/>
<organism evidence="6 7">
    <name type="scientific">Enterococcus phoeniculicola ATCC BAA-412</name>
    <dbReference type="NCBI Taxonomy" id="1158610"/>
    <lineage>
        <taxon>Bacteria</taxon>
        <taxon>Bacillati</taxon>
        <taxon>Bacillota</taxon>
        <taxon>Bacilli</taxon>
        <taxon>Lactobacillales</taxon>
        <taxon>Enterococcaceae</taxon>
        <taxon>Enterococcus</taxon>
    </lineage>
</organism>
<dbReference type="CDD" id="cd00211">
    <property type="entry name" value="PTS_IIA_fru"/>
    <property type="match status" value="1"/>
</dbReference>
<evidence type="ECO:0000259" key="3">
    <source>
        <dbReference type="PROSITE" id="PS51094"/>
    </source>
</evidence>
<reference evidence="6 7" key="1">
    <citation type="submission" date="2013-02" db="EMBL/GenBank/DDBJ databases">
        <title>The Genome Sequence of Enterococcus phoeniculicola BAA-412.</title>
        <authorList>
            <consortium name="The Broad Institute Genome Sequencing Platform"/>
            <consortium name="The Broad Institute Genome Sequencing Center for Infectious Disease"/>
            <person name="Earl A.M."/>
            <person name="Gilmore M.S."/>
            <person name="Lebreton F."/>
            <person name="Walker B."/>
            <person name="Young S.K."/>
            <person name="Zeng Q."/>
            <person name="Gargeya S."/>
            <person name="Fitzgerald M."/>
            <person name="Haas B."/>
            <person name="Abouelleil A."/>
            <person name="Alvarado L."/>
            <person name="Arachchi H.M."/>
            <person name="Berlin A.M."/>
            <person name="Chapman S.B."/>
            <person name="Dewar J."/>
            <person name="Goldberg J."/>
            <person name="Griggs A."/>
            <person name="Gujja S."/>
            <person name="Hansen M."/>
            <person name="Howarth C."/>
            <person name="Imamovic A."/>
            <person name="Larimer J."/>
            <person name="McCowan C."/>
            <person name="Murphy C."/>
            <person name="Neiman D."/>
            <person name="Pearson M."/>
            <person name="Priest M."/>
            <person name="Roberts A."/>
            <person name="Saif S."/>
            <person name="Shea T."/>
            <person name="Sisk P."/>
            <person name="Sykes S."/>
            <person name="Wortman J."/>
            <person name="Nusbaum C."/>
            <person name="Birren B."/>
        </authorList>
    </citation>
    <scope>NUCLEOTIDE SEQUENCE [LARGE SCALE GENOMIC DNA]</scope>
    <source>
        <strain evidence="6 7">ATCC BAA-412</strain>
    </source>
</reference>
<evidence type="ECO:0000259" key="4">
    <source>
        <dbReference type="PROSITE" id="PS51099"/>
    </source>
</evidence>
<dbReference type="eggNOG" id="COG3711">
    <property type="taxonomic scope" value="Bacteria"/>
</dbReference>
<dbReference type="PROSITE" id="PS51099">
    <property type="entry name" value="PTS_EIIB_TYPE_2"/>
    <property type="match status" value="1"/>
</dbReference>
<evidence type="ECO:0000256" key="2">
    <source>
        <dbReference type="ARBA" id="ARBA00022737"/>
    </source>
</evidence>